<dbReference type="PANTHER" id="PTHR10366:SF696">
    <property type="entry name" value="OS07G0601900 PROTEIN"/>
    <property type="match status" value="1"/>
</dbReference>
<dbReference type="FunFam" id="3.40.50.720:FF:000645">
    <property type="entry name" value="Anthocyanidin reductase ((2S)-flavan-3-ol-forming)"/>
    <property type="match status" value="1"/>
</dbReference>
<feature type="domain" description="NAD-dependent epimerase/dehydratase" evidence="3">
    <location>
        <begin position="11"/>
        <end position="263"/>
    </location>
</feature>
<keyword evidence="2" id="KW-0560">Oxidoreductase</keyword>
<dbReference type="InterPro" id="IPR001509">
    <property type="entry name" value="Epimerase_deHydtase"/>
</dbReference>
<dbReference type="Gene3D" id="3.40.50.720">
    <property type="entry name" value="NAD(P)-binding Rossmann-like Domain"/>
    <property type="match status" value="1"/>
</dbReference>
<sequence>MEKISTSGCKVCVTGGAGYVGSWLVKKLLDKGYTVHATLRNLDDLTKVSLLKSFPGSETRLVLFKADMFRPEEFENAIRGCQFVFHVATPFEKTPGSQYKSTSDAAVASVNSIAIACKRSGTVKRLVFTASVFASSPLKDDGSGFKDFVDETCWSPSNLSIPYGSDFLKAYQDSKIQAEKEMLRFGKENEDELEVVSLTCGLVGGDTLLSYTPGSVAVTISQLTNNAAHYSSITYLEELMGKVPLIHIDDVCEAHIFCMENPSVQGRILCASSFVASAEIASYFQQNYPQFHVKQEYLDGPKRQIKWASSKLTEKGFVYKYDMKTVLDDCVSCAKRMGDLQE</sequence>
<dbReference type="eggNOG" id="KOG1502">
    <property type="taxonomic scope" value="Eukaryota"/>
</dbReference>
<dbReference type="GO" id="GO:0016616">
    <property type="term" value="F:oxidoreductase activity, acting on the CH-OH group of donors, NAD or NADP as acceptor"/>
    <property type="evidence" value="ECO:0007669"/>
    <property type="project" value="TreeGrafter"/>
</dbReference>
<dbReference type="Pfam" id="PF01370">
    <property type="entry name" value="Epimerase"/>
    <property type="match status" value="1"/>
</dbReference>
<evidence type="ECO:0000256" key="1">
    <source>
        <dbReference type="ARBA" id="ARBA00022857"/>
    </source>
</evidence>
<dbReference type="OrthoDB" id="2735536at2759"/>
<dbReference type="STRING" id="981085.W9R828"/>
<dbReference type="PANTHER" id="PTHR10366">
    <property type="entry name" value="NAD DEPENDENT EPIMERASE/DEHYDRATASE"/>
    <property type="match status" value="1"/>
</dbReference>
<dbReference type="EMBL" id="KE344440">
    <property type="protein sequence ID" value="EXB62210.1"/>
    <property type="molecule type" value="Genomic_DNA"/>
</dbReference>
<dbReference type="KEGG" id="mnt:21400588"/>
<dbReference type="AlphaFoldDB" id="W9R828"/>
<keyword evidence="1" id="KW-0521">NADP</keyword>
<gene>
    <name evidence="4" type="ORF">L484_017597</name>
</gene>
<dbReference type="Proteomes" id="UP000030645">
    <property type="component" value="Unassembled WGS sequence"/>
</dbReference>
<accession>W9R828</accession>
<name>W9R828_9ROSA</name>
<evidence type="ECO:0000313" key="5">
    <source>
        <dbReference type="Proteomes" id="UP000030645"/>
    </source>
</evidence>
<reference evidence="5" key="1">
    <citation type="submission" date="2013-01" db="EMBL/GenBank/DDBJ databases">
        <title>Draft Genome Sequence of a Mulberry Tree, Morus notabilis C.K. Schneid.</title>
        <authorList>
            <person name="He N."/>
            <person name="Zhao S."/>
        </authorList>
    </citation>
    <scope>NUCLEOTIDE SEQUENCE</scope>
</reference>
<evidence type="ECO:0000256" key="2">
    <source>
        <dbReference type="ARBA" id="ARBA00023002"/>
    </source>
</evidence>
<keyword evidence="5" id="KW-1185">Reference proteome</keyword>
<protein>
    <recommendedName>
        <fullName evidence="3">NAD-dependent epimerase/dehydratase domain-containing protein</fullName>
    </recommendedName>
</protein>
<proteinExistence type="predicted"/>
<organism evidence="4 5">
    <name type="scientific">Morus notabilis</name>
    <dbReference type="NCBI Taxonomy" id="981085"/>
    <lineage>
        <taxon>Eukaryota</taxon>
        <taxon>Viridiplantae</taxon>
        <taxon>Streptophyta</taxon>
        <taxon>Embryophyta</taxon>
        <taxon>Tracheophyta</taxon>
        <taxon>Spermatophyta</taxon>
        <taxon>Magnoliopsida</taxon>
        <taxon>eudicotyledons</taxon>
        <taxon>Gunneridae</taxon>
        <taxon>Pentapetalae</taxon>
        <taxon>rosids</taxon>
        <taxon>fabids</taxon>
        <taxon>Rosales</taxon>
        <taxon>Moraceae</taxon>
        <taxon>Moreae</taxon>
        <taxon>Morus</taxon>
    </lineage>
</organism>
<dbReference type="InterPro" id="IPR050425">
    <property type="entry name" value="NAD(P)_dehydrat-like"/>
</dbReference>
<dbReference type="InterPro" id="IPR036291">
    <property type="entry name" value="NAD(P)-bd_dom_sf"/>
</dbReference>
<dbReference type="CDD" id="cd08958">
    <property type="entry name" value="FR_SDR_e"/>
    <property type="match status" value="1"/>
</dbReference>
<evidence type="ECO:0000313" key="4">
    <source>
        <dbReference type="EMBL" id="EXB62210.1"/>
    </source>
</evidence>
<dbReference type="SUPFAM" id="SSF51735">
    <property type="entry name" value="NAD(P)-binding Rossmann-fold domains"/>
    <property type="match status" value="1"/>
</dbReference>
<evidence type="ECO:0000259" key="3">
    <source>
        <dbReference type="Pfam" id="PF01370"/>
    </source>
</evidence>